<dbReference type="EMBL" id="BJCC01000026">
    <property type="protein sequence ID" value="GCF95047.1"/>
    <property type="molecule type" value="Genomic_DNA"/>
</dbReference>
<keyword evidence="6 10" id="KW-1133">Transmembrane helix</keyword>
<reference evidence="12" key="1">
    <citation type="submission" date="2019-02" db="EMBL/GenBank/DDBJ databases">
        <title>Draft genome sequence of Enterococcus sp. Gos25-1.</title>
        <authorList>
            <person name="Tanaka N."/>
            <person name="Shiwa Y."/>
            <person name="Fujita N."/>
        </authorList>
    </citation>
    <scope>NUCLEOTIDE SEQUENCE [LARGE SCALE GENOMIC DNA]</scope>
    <source>
        <strain evidence="12">Gos25-1</strain>
    </source>
</reference>
<dbReference type="InterPro" id="IPR000983">
    <property type="entry name" value="Bac_GSPG_pilin"/>
</dbReference>
<keyword evidence="8" id="KW-0178">Competence</keyword>
<dbReference type="InterPro" id="IPR016940">
    <property type="entry name" value="ComGC"/>
</dbReference>
<dbReference type="NCBIfam" id="NF040999">
    <property type="entry name" value="pilin_ComGC"/>
    <property type="match status" value="1"/>
</dbReference>
<dbReference type="Pfam" id="PF07963">
    <property type="entry name" value="N_methyl"/>
    <property type="match status" value="1"/>
</dbReference>
<protein>
    <submittedName>
        <fullName evidence="11">Competence protein ComG</fullName>
    </submittedName>
</protein>
<keyword evidence="7 10" id="KW-0472">Membrane</keyword>
<keyword evidence="12" id="KW-1185">Reference proteome</keyword>
<dbReference type="NCBIfam" id="TIGR02532">
    <property type="entry name" value="IV_pilin_GFxxxE"/>
    <property type="match status" value="1"/>
</dbReference>
<keyword evidence="3" id="KW-1003">Cell membrane</keyword>
<dbReference type="PRINTS" id="PR00813">
    <property type="entry name" value="BCTERIALGSPG"/>
</dbReference>
<keyword evidence="5 10" id="KW-0812">Transmembrane</keyword>
<dbReference type="SUPFAM" id="SSF54523">
    <property type="entry name" value="Pili subunits"/>
    <property type="match status" value="1"/>
</dbReference>
<dbReference type="GO" id="GO:0005886">
    <property type="term" value="C:plasma membrane"/>
    <property type="evidence" value="ECO:0007669"/>
    <property type="project" value="UniProtKB-SubCell"/>
</dbReference>
<evidence type="ECO:0000256" key="8">
    <source>
        <dbReference type="ARBA" id="ARBA00023287"/>
    </source>
</evidence>
<dbReference type="GO" id="GO:0030420">
    <property type="term" value="P:establishment of competence for transformation"/>
    <property type="evidence" value="ECO:0007669"/>
    <property type="project" value="UniProtKB-KW"/>
</dbReference>
<evidence type="ECO:0000256" key="4">
    <source>
        <dbReference type="ARBA" id="ARBA00022481"/>
    </source>
</evidence>
<organism evidence="11 12">
    <name type="scientific">Enterococcus florum</name>
    <dbReference type="NCBI Taxonomy" id="2480627"/>
    <lineage>
        <taxon>Bacteria</taxon>
        <taxon>Bacillati</taxon>
        <taxon>Bacillota</taxon>
        <taxon>Bacilli</taxon>
        <taxon>Lactobacillales</taxon>
        <taxon>Enterococcaceae</taxon>
        <taxon>Enterococcus</taxon>
    </lineage>
</organism>
<name>A0A4P5PAC8_9ENTE</name>
<dbReference type="InterPro" id="IPR012902">
    <property type="entry name" value="N_methyl_site"/>
</dbReference>
<evidence type="ECO:0000256" key="9">
    <source>
        <dbReference type="ARBA" id="ARBA00043982"/>
    </source>
</evidence>
<evidence type="ECO:0000256" key="10">
    <source>
        <dbReference type="SAM" id="Phobius"/>
    </source>
</evidence>
<dbReference type="GO" id="GO:0015628">
    <property type="term" value="P:protein secretion by the type II secretion system"/>
    <property type="evidence" value="ECO:0007669"/>
    <property type="project" value="InterPro"/>
</dbReference>
<dbReference type="Proteomes" id="UP000290567">
    <property type="component" value="Unassembled WGS sequence"/>
</dbReference>
<gene>
    <name evidence="11" type="primary">comG3</name>
    <name evidence="11" type="ORF">NRIC_29380</name>
</gene>
<evidence type="ECO:0000313" key="12">
    <source>
        <dbReference type="Proteomes" id="UP000290567"/>
    </source>
</evidence>
<sequence>MKKKKLQGFTLLEMMVVLFVISILLLLFVPNIMTQKQSADKKAEASIVKVVETQMEVYELDHGERPDLDVLVTEKYITKDQKDRYEAAQKP</sequence>
<keyword evidence="4" id="KW-0488">Methylation</keyword>
<dbReference type="GO" id="GO:0009986">
    <property type="term" value="C:cell surface"/>
    <property type="evidence" value="ECO:0007669"/>
    <property type="project" value="UniProtKB-SubCell"/>
</dbReference>
<proteinExistence type="inferred from homology"/>
<dbReference type="PROSITE" id="PS00409">
    <property type="entry name" value="PROKAR_NTER_METHYL"/>
    <property type="match status" value="1"/>
</dbReference>
<dbReference type="PIRSF" id="PIRSF029928">
    <property type="entry name" value="Late_competence_ComGC"/>
    <property type="match status" value="1"/>
</dbReference>
<evidence type="ECO:0000256" key="3">
    <source>
        <dbReference type="ARBA" id="ARBA00022475"/>
    </source>
</evidence>
<dbReference type="GO" id="GO:0015627">
    <property type="term" value="C:type II protein secretion system complex"/>
    <property type="evidence" value="ECO:0007669"/>
    <property type="project" value="InterPro"/>
</dbReference>
<evidence type="ECO:0000256" key="2">
    <source>
        <dbReference type="ARBA" id="ARBA00004241"/>
    </source>
</evidence>
<evidence type="ECO:0000256" key="1">
    <source>
        <dbReference type="ARBA" id="ARBA00004162"/>
    </source>
</evidence>
<comment type="subcellular location">
    <subcellularLocation>
        <location evidence="1">Cell membrane</location>
        <topology evidence="1">Single-pass membrane protein</topology>
    </subcellularLocation>
    <subcellularLocation>
        <location evidence="2">Cell surface</location>
    </subcellularLocation>
</comment>
<accession>A0A4P5PAC8</accession>
<evidence type="ECO:0000256" key="5">
    <source>
        <dbReference type="ARBA" id="ARBA00022692"/>
    </source>
</evidence>
<dbReference type="Gene3D" id="3.30.700.10">
    <property type="entry name" value="Glycoprotein, Type 4 Pilin"/>
    <property type="match status" value="1"/>
</dbReference>
<feature type="transmembrane region" description="Helical" evidence="10">
    <location>
        <begin position="12"/>
        <end position="33"/>
    </location>
</feature>
<evidence type="ECO:0000256" key="7">
    <source>
        <dbReference type="ARBA" id="ARBA00023136"/>
    </source>
</evidence>
<comment type="similarity">
    <text evidence="9">Belongs to the ComGC family.</text>
</comment>
<comment type="caution">
    <text evidence="11">The sequence shown here is derived from an EMBL/GenBank/DDBJ whole genome shotgun (WGS) entry which is preliminary data.</text>
</comment>
<dbReference type="InterPro" id="IPR045584">
    <property type="entry name" value="Pilin-like"/>
</dbReference>
<evidence type="ECO:0000313" key="11">
    <source>
        <dbReference type="EMBL" id="GCF95047.1"/>
    </source>
</evidence>
<evidence type="ECO:0000256" key="6">
    <source>
        <dbReference type="ARBA" id="ARBA00022989"/>
    </source>
</evidence>
<dbReference type="AlphaFoldDB" id="A0A4P5PAC8"/>